<protein>
    <submittedName>
        <fullName evidence="2">Uncharacterized protein</fullName>
    </submittedName>
</protein>
<reference evidence="3" key="1">
    <citation type="journal article" date="2015" name="Nat. Genet.">
        <title>The genome and transcriptome of the zoonotic hookworm Ancylostoma ceylanicum identify infection-specific gene families.</title>
        <authorList>
            <person name="Schwarz E.M."/>
            <person name="Hu Y."/>
            <person name="Antoshechkin I."/>
            <person name="Miller M.M."/>
            <person name="Sternberg P.W."/>
            <person name="Aroian R.V."/>
        </authorList>
    </citation>
    <scope>NUCLEOTIDE SEQUENCE</scope>
    <source>
        <strain evidence="3">HY135</strain>
    </source>
</reference>
<dbReference type="AlphaFoldDB" id="A0A016VQP6"/>
<evidence type="ECO:0000256" key="1">
    <source>
        <dbReference type="SAM" id="MobiDB-lite"/>
    </source>
</evidence>
<feature type="region of interest" description="Disordered" evidence="1">
    <location>
        <begin position="40"/>
        <end position="69"/>
    </location>
</feature>
<feature type="region of interest" description="Disordered" evidence="1">
    <location>
        <begin position="1"/>
        <end position="24"/>
    </location>
</feature>
<accession>A0A016VQP6</accession>
<comment type="caution">
    <text evidence="2">The sequence shown here is derived from an EMBL/GenBank/DDBJ whole genome shotgun (WGS) entry which is preliminary data.</text>
</comment>
<evidence type="ECO:0000313" key="2">
    <source>
        <dbReference type="EMBL" id="EYC29636.1"/>
    </source>
</evidence>
<gene>
    <name evidence="2" type="primary">Acey_s0006.g3089</name>
    <name evidence="2" type="ORF">Y032_0006g3089</name>
</gene>
<name>A0A016VQP6_9BILA</name>
<dbReference type="Proteomes" id="UP000024635">
    <property type="component" value="Unassembled WGS sequence"/>
</dbReference>
<sequence length="69" mass="7855">MLSSFHSPFHNFPGESHSATFPNAMQFQPQAVEDVKYKATAPISTDARPNGSEAALRPARWRHRRPQHR</sequence>
<dbReference type="EMBL" id="JARK01001342">
    <property type="protein sequence ID" value="EYC29636.1"/>
    <property type="molecule type" value="Genomic_DNA"/>
</dbReference>
<feature type="compositionally biased region" description="Basic residues" evidence="1">
    <location>
        <begin position="59"/>
        <end position="69"/>
    </location>
</feature>
<proteinExistence type="predicted"/>
<organism evidence="2 3">
    <name type="scientific">Ancylostoma ceylanicum</name>
    <dbReference type="NCBI Taxonomy" id="53326"/>
    <lineage>
        <taxon>Eukaryota</taxon>
        <taxon>Metazoa</taxon>
        <taxon>Ecdysozoa</taxon>
        <taxon>Nematoda</taxon>
        <taxon>Chromadorea</taxon>
        <taxon>Rhabditida</taxon>
        <taxon>Rhabditina</taxon>
        <taxon>Rhabditomorpha</taxon>
        <taxon>Strongyloidea</taxon>
        <taxon>Ancylostomatidae</taxon>
        <taxon>Ancylostomatinae</taxon>
        <taxon>Ancylostoma</taxon>
    </lineage>
</organism>
<evidence type="ECO:0000313" key="3">
    <source>
        <dbReference type="Proteomes" id="UP000024635"/>
    </source>
</evidence>
<keyword evidence="3" id="KW-1185">Reference proteome</keyword>